<dbReference type="EMBL" id="SRPG01000189">
    <property type="protein sequence ID" value="TGN52612.1"/>
    <property type="molecule type" value="Genomic_DNA"/>
</dbReference>
<keyword evidence="2" id="KW-1185">Reference proteome</keyword>
<protein>
    <submittedName>
        <fullName evidence="1">Uncharacterized protein</fullName>
    </submittedName>
</protein>
<comment type="caution">
    <text evidence="1">The sequence shown here is derived from an EMBL/GenBank/DDBJ whole genome shotgun (WGS) entry which is preliminary data.</text>
</comment>
<dbReference type="AlphaFoldDB" id="A0A4Z1CAD2"/>
<sequence length="126" mass="13542">MGKKLTSDWRSEPFSRGTPITRIQFLTAQIRACQIRLDDAVAQSMAAQVALNEAQECLAVAGQALERVVLEAVIQPPKLEPAPTEQPCVIVLEAADIKNTPGEVISPGAFLVNTQLIMFDQNGSGP</sequence>
<evidence type="ECO:0000313" key="1">
    <source>
        <dbReference type="EMBL" id="TGN52612.1"/>
    </source>
</evidence>
<accession>A0A4Z1CAD2</accession>
<evidence type="ECO:0000313" key="2">
    <source>
        <dbReference type="Proteomes" id="UP000297972"/>
    </source>
</evidence>
<reference evidence="1 2" key="1">
    <citation type="submission" date="2019-03" db="EMBL/GenBank/DDBJ databases">
        <authorList>
            <person name="Li J."/>
        </authorList>
    </citation>
    <scope>NUCLEOTIDE SEQUENCE [LARGE SCALE GENOMIC DNA]</scope>
    <source>
        <strain evidence="1 2">3058</strain>
    </source>
</reference>
<organism evidence="1 2">
    <name type="scientific">Paracoccus liaowanqingii</name>
    <dbReference type="NCBI Taxonomy" id="2560053"/>
    <lineage>
        <taxon>Bacteria</taxon>
        <taxon>Pseudomonadati</taxon>
        <taxon>Pseudomonadota</taxon>
        <taxon>Alphaproteobacteria</taxon>
        <taxon>Rhodobacterales</taxon>
        <taxon>Paracoccaceae</taxon>
        <taxon>Paracoccus</taxon>
    </lineage>
</organism>
<proteinExistence type="predicted"/>
<name>A0A4Z1CAD2_9RHOB</name>
<dbReference type="Proteomes" id="UP000297972">
    <property type="component" value="Unassembled WGS sequence"/>
</dbReference>
<dbReference type="RefSeq" id="WP_135818477.1">
    <property type="nucleotide sequence ID" value="NZ_SRPG01000189.1"/>
</dbReference>
<gene>
    <name evidence="1" type="ORF">E4L95_16180</name>
</gene>